<feature type="transmembrane region" description="Helical" evidence="2">
    <location>
        <begin position="193"/>
        <end position="211"/>
    </location>
</feature>
<feature type="transmembrane region" description="Helical" evidence="2">
    <location>
        <begin position="250"/>
        <end position="271"/>
    </location>
</feature>
<feature type="transmembrane region" description="Helical" evidence="2">
    <location>
        <begin position="59"/>
        <end position="87"/>
    </location>
</feature>
<sequence length="520" mass="58024">MDFSRRTDERRRRVMLSTGAGSVAAPTASSRKRIEELREARRPSMAYGSRVRRCLRGRWFSLVPVTPAAYAKSLLAIAGIVFLLIVLHDASVRYEWVAGRQTWVDVLRINRYGSLGRYVIGLLYLAVAGAAWLVYQLRRYRNDDFSGNYQLWQWILGTSLVASFASTVPLTEMAGVGIEWFLGKRIALSGEDWIELFLMVGGAILALRTIAEMWHYRFAAVLMVGGWVMIAIPIAAQWNVIAVEEVNRWTIVTSAPLVAVALWFAATVGYLRCLFREVRGIQPAPGFIERFRLIARPDSGDSEEPLEDSALPVTRPKPIQTEAPAQTKPVAQPKPATQPKPVAQPTKRDTDSDDDEQDRDQAKRSWMSFFRRKPKLVSADSSPSKDVKDSSKVVAAKTPPKESHPIKSQSDTNRDTAAGSEHDASSEPPAKKRRFGLGSIMKRRQADEAEDDEPKKPVHAQSAASQPSHDDEDDTDDDDSNNDDGSDDGDLSEDGIDWSNMSKAERRRMRKQLKRGGRAA</sequence>
<keyword evidence="2" id="KW-0812">Transmembrane</keyword>
<feature type="transmembrane region" description="Helical" evidence="2">
    <location>
        <begin position="115"/>
        <end position="135"/>
    </location>
</feature>
<evidence type="ECO:0000256" key="1">
    <source>
        <dbReference type="SAM" id="MobiDB-lite"/>
    </source>
</evidence>
<feature type="transmembrane region" description="Helical" evidence="2">
    <location>
        <begin position="218"/>
        <end position="238"/>
    </location>
</feature>
<feature type="compositionally biased region" description="Basic residues" evidence="1">
    <location>
        <begin position="505"/>
        <end position="520"/>
    </location>
</feature>
<feature type="compositionally biased region" description="Acidic residues" evidence="1">
    <location>
        <begin position="470"/>
        <end position="496"/>
    </location>
</feature>
<proteinExistence type="predicted"/>
<comment type="caution">
    <text evidence="3">The sequence shown here is derived from an EMBL/GenBank/DDBJ whole genome shotgun (WGS) entry which is preliminary data.</text>
</comment>
<dbReference type="Proteomes" id="UP000316213">
    <property type="component" value="Unassembled WGS sequence"/>
</dbReference>
<reference evidence="3 4" key="1">
    <citation type="submission" date="2019-02" db="EMBL/GenBank/DDBJ databases">
        <title>Deep-cultivation of Planctomycetes and their phenomic and genomic characterization uncovers novel biology.</title>
        <authorList>
            <person name="Wiegand S."/>
            <person name="Jogler M."/>
            <person name="Boedeker C."/>
            <person name="Pinto D."/>
            <person name="Vollmers J."/>
            <person name="Rivas-Marin E."/>
            <person name="Kohn T."/>
            <person name="Peeters S.H."/>
            <person name="Heuer A."/>
            <person name="Rast P."/>
            <person name="Oberbeckmann S."/>
            <person name="Bunk B."/>
            <person name="Jeske O."/>
            <person name="Meyerdierks A."/>
            <person name="Storesund J.E."/>
            <person name="Kallscheuer N."/>
            <person name="Luecker S."/>
            <person name="Lage O.M."/>
            <person name="Pohl T."/>
            <person name="Merkel B.J."/>
            <person name="Hornburger P."/>
            <person name="Mueller R.-W."/>
            <person name="Bruemmer F."/>
            <person name="Labrenz M."/>
            <person name="Spormann A.M."/>
            <person name="Op Den Camp H."/>
            <person name="Overmann J."/>
            <person name="Amann R."/>
            <person name="Jetten M.S.M."/>
            <person name="Mascher T."/>
            <person name="Medema M.H."/>
            <person name="Devos D.P."/>
            <person name="Kaster A.-K."/>
            <person name="Ovreas L."/>
            <person name="Rohde M."/>
            <person name="Galperin M.Y."/>
            <person name="Jogler C."/>
        </authorList>
    </citation>
    <scope>NUCLEOTIDE SEQUENCE [LARGE SCALE GENOMIC DNA]</scope>
    <source>
        <strain evidence="3 4">Pla100</strain>
    </source>
</reference>
<feature type="transmembrane region" description="Helical" evidence="2">
    <location>
        <begin position="155"/>
        <end position="181"/>
    </location>
</feature>
<dbReference type="AlphaFoldDB" id="A0A5C6AEK7"/>
<evidence type="ECO:0008006" key="5">
    <source>
        <dbReference type="Google" id="ProtNLM"/>
    </source>
</evidence>
<evidence type="ECO:0000256" key="2">
    <source>
        <dbReference type="SAM" id="Phobius"/>
    </source>
</evidence>
<protein>
    <recommendedName>
        <fullName evidence="5">Transmembrane protein</fullName>
    </recommendedName>
</protein>
<dbReference type="RefSeq" id="WP_146578071.1">
    <property type="nucleotide sequence ID" value="NZ_SJPM01000004.1"/>
</dbReference>
<dbReference type="OrthoDB" id="246483at2"/>
<gene>
    <name evidence="3" type="ORF">Pla100_26550</name>
</gene>
<keyword evidence="4" id="KW-1185">Reference proteome</keyword>
<evidence type="ECO:0000313" key="4">
    <source>
        <dbReference type="Proteomes" id="UP000316213"/>
    </source>
</evidence>
<feature type="region of interest" description="Disordered" evidence="1">
    <location>
        <begin position="298"/>
        <end position="520"/>
    </location>
</feature>
<dbReference type="EMBL" id="SJPM01000004">
    <property type="protein sequence ID" value="TWT97501.1"/>
    <property type="molecule type" value="Genomic_DNA"/>
</dbReference>
<name>A0A5C6AEK7_9BACT</name>
<organism evidence="3 4">
    <name type="scientific">Neorhodopirellula pilleata</name>
    <dbReference type="NCBI Taxonomy" id="2714738"/>
    <lineage>
        <taxon>Bacteria</taxon>
        <taxon>Pseudomonadati</taxon>
        <taxon>Planctomycetota</taxon>
        <taxon>Planctomycetia</taxon>
        <taxon>Pirellulales</taxon>
        <taxon>Pirellulaceae</taxon>
        <taxon>Neorhodopirellula</taxon>
    </lineage>
</organism>
<accession>A0A5C6AEK7</accession>
<keyword evidence="2" id="KW-0472">Membrane</keyword>
<evidence type="ECO:0000313" key="3">
    <source>
        <dbReference type="EMBL" id="TWT97501.1"/>
    </source>
</evidence>
<keyword evidence="2" id="KW-1133">Transmembrane helix</keyword>